<dbReference type="EMBL" id="VIWP01000005">
    <property type="protein sequence ID" value="TWF52185.1"/>
    <property type="molecule type" value="Genomic_DNA"/>
</dbReference>
<accession>A0A561QP41</accession>
<dbReference type="OrthoDB" id="7764375at2"/>
<evidence type="ECO:0008006" key="4">
    <source>
        <dbReference type="Google" id="ProtNLM"/>
    </source>
</evidence>
<feature type="transmembrane region" description="Helical" evidence="1">
    <location>
        <begin position="160"/>
        <end position="178"/>
    </location>
</feature>
<protein>
    <recommendedName>
        <fullName evidence="4">DUF1109 family protein</fullName>
    </recommendedName>
</protein>
<name>A0A561QP41_9HYPH</name>
<keyword evidence="1" id="KW-1133">Transmembrane helix</keyword>
<feature type="transmembrane region" description="Helical" evidence="1">
    <location>
        <begin position="94"/>
        <end position="115"/>
    </location>
</feature>
<evidence type="ECO:0000256" key="1">
    <source>
        <dbReference type="SAM" id="Phobius"/>
    </source>
</evidence>
<organism evidence="2 3">
    <name type="scientific">Neorhizobium alkalisoli</name>
    <dbReference type="NCBI Taxonomy" id="528178"/>
    <lineage>
        <taxon>Bacteria</taxon>
        <taxon>Pseudomonadati</taxon>
        <taxon>Pseudomonadota</taxon>
        <taxon>Alphaproteobacteria</taxon>
        <taxon>Hyphomicrobiales</taxon>
        <taxon>Rhizobiaceae</taxon>
        <taxon>Rhizobium/Agrobacterium group</taxon>
        <taxon>Neorhizobium</taxon>
    </lineage>
</organism>
<feature type="transmembrane region" description="Helical" evidence="1">
    <location>
        <begin position="127"/>
        <end position="148"/>
    </location>
</feature>
<sequence length="214" mass="22927">MAKTDDLIDRLVGELKPVPRGALGRMLSLAILPGFVVSAVLLFLAHGFRPDVAQALYQPAFWAKGIYPLALAITGLVAMMVVARPGGVPKMSGLTSLGIYLLLVGLGLWQLHVAASADYPRMIFGRSAWFCPFIITATALPVFAGNIWFLRRAAPTAPRLAGFVAGMSAGAVGAWIYSWGCIENGLTFVALWYTLGIVLMGVIGTLCGRRFLSW</sequence>
<dbReference type="Proteomes" id="UP000320653">
    <property type="component" value="Unassembled WGS sequence"/>
</dbReference>
<proteinExistence type="predicted"/>
<comment type="caution">
    <text evidence="2">The sequence shown here is derived from an EMBL/GenBank/DDBJ whole genome shotgun (WGS) entry which is preliminary data.</text>
</comment>
<gene>
    <name evidence="2" type="ORF">FHW37_105284</name>
</gene>
<feature type="transmembrane region" description="Helical" evidence="1">
    <location>
        <begin position="65"/>
        <end position="82"/>
    </location>
</feature>
<feature type="transmembrane region" description="Helical" evidence="1">
    <location>
        <begin position="190"/>
        <end position="212"/>
    </location>
</feature>
<evidence type="ECO:0000313" key="2">
    <source>
        <dbReference type="EMBL" id="TWF52185.1"/>
    </source>
</evidence>
<reference evidence="2 3" key="1">
    <citation type="submission" date="2019-06" db="EMBL/GenBank/DDBJ databases">
        <title>Sorghum-associated microbial communities from plants grown in Nebraska, USA.</title>
        <authorList>
            <person name="Schachtman D."/>
        </authorList>
    </citation>
    <scope>NUCLEOTIDE SEQUENCE [LARGE SCALE GENOMIC DNA]</scope>
    <source>
        <strain evidence="2 3">1225</strain>
    </source>
</reference>
<dbReference type="RefSeq" id="WP_145639796.1">
    <property type="nucleotide sequence ID" value="NZ_VIWP01000005.1"/>
</dbReference>
<dbReference type="AlphaFoldDB" id="A0A561QP41"/>
<keyword evidence="1" id="KW-0472">Membrane</keyword>
<dbReference type="InterPro" id="IPR009495">
    <property type="entry name" value="NrsF"/>
</dbReference>
<feature type="transmembrane region" description="Helical" evidence="1">
    <location>
        <begin position="26"/>
        <end position="45"/>
    </location>
</feature>
<evidence type="ECO:0000313" key="3">
    <source>
        <dbReference type="Proteomes" id="UP000320653"/>
    </source>
</evidence>
<dbReference type="Pfam" id="PF06532">
    <property type="entry name" value="NrsF"/>
    <property type="match status" value="1"/>
</dbReference>
<keyword evidence="3" id="KW-1185">Reference proteome</keyword>
<keyword evidence="1" id="KW-0812">Transmembrane</keyword>